<dbReference type="Gene3D" id="2.40.70.10">
    <property type="entry name" value="Acid Proteases"/>
    <property type="match status" value="1"/>
</dbReference>
<proteinExistence type="predicted"/>
<comment type="caution">
    <text evidence="1">The sequence shown here is derived from an EMBL/GenBank/DDBJ whole genome shotgun (WGS) entry which is preliminary data.</text>
</comment>
<reference evidence="1" key="1">
    <citation type="journal article" date="2021" name="Genome Biol. Evol.">
        <title>A High-Quality Reference Genome for a Parasitic Bivalve with Doubly Uniparental Inheritance (Bivalvia: Unionida).</title>
        <authorList>
            <person name="Smith C.H."/>
        </authorList>
    </citation>
    <scope>NUCLEOTIDE SEQUENCE</scope>
    <source>
        <strain evidence="1">CHS0354</strain>
    </source>
</reference>
<evidence type="ECO:0000313" key="2">
    <source>
        <dbReference type="Proteomes" id="UP001195483"/>
    </source>
</evidence>
<name>A0AAE0W047_9BIVA</name>
<dbReference type="SUPFAM" id="SSF50630">
    <property type="entry name" value="Acid proteases"/>
    <property type="match status" value="1"/>
</dbReference>
<protein>
    <submittedName>
        <fullName evidence="1">Uncharacterized protein</fullName>
    </submittedName>
</protein>
<reference evidence="1" key="3">
    <citation type="submission" date="2023-05" db="EMBL/GenBank/DDBJ databases">
        <authorList>
            <person name="Smith C.H."/>
        </authorList>
    </citation>
    <scope>NUCLEOTIDE SEQUENCE</scope>
    <source>
        <strain evidence="1">CHS0354</strain>
        <tissue evidence="1">Mantle</tissue>
    </source>
</reference>
<gene>
    <name evidence="1" type="ORF">CHS0354_030878</name>
</gene>
<organism evidence="1 2">
    <name type="scientific">Potamilus streckersoni</name>
    <dbReference type="NCBI Taxonomy" id="2493646"/>
    <lineage>
        <taxon>Eukaryota</taxon>
        <taxon>Metazoa</taxon>
        <taxon>Spiralia</taxon>
        <taxon>Lophotrochozoa</taxon>
        <taxon>Mollusca</taxon>
        <taxon>Bivalvia</taxon>
        <taxon>Autobranchia</taxon>
        <taxon>Heteroconchia</taxon>
        <taxon>Palaeoheterodonta</taxon>
        <taxon>Unionida</taxon>
        <taxon>Unionoidea</taxon>
        <taxon>Unionidae</taxon>
        <taxon>Ambleminae</taxon>
        <taxon>Lampsilini</taxon>
        <taxon>Potamilus</taxon>
    </lineage>
</organism>
<dbReference type="CDD" id="cd00303">
    <property type="entry name" value="retropepsin_like"/>
    <property type="match status" value="1"/>
</dbReference>
<dbReference type="Proteomes" id="UP001195483">
    <property type="component" value="Unassembled WGS sequence"/>
</dbReference>
<dbReference type="EMBL" id="JAEAOA010001837">
    <property type="protein sequence ID" value="KAK3596234.1"/>
    <property type="molecule type" value="Genomic_DNA"/>
</dbReference>
<dbReference type="InterPro" id="IPR021109">
    <property type="entry name" value="Peptidase_aspartic_dom_sf"/>
</dbReference>
<dbReference type="AlphaFoldDB" id="A0AAE0W047"/>
<reference evidence="1" key="2">
    <citation type="journal article" date="2021" name="Genome Biol. Evol.">
        <title>Developing a high-quality reference genome for a parasitic bivalve with doubly uniparental inheritance (Bivalvia: Unionida).</title>
        <authorList>
            <person name="Smith C.H."/>
        </authorList>
    </citation>
    <scope>NUCLEOTIDE SEQUENCE</scope>
    <source>
        <strain evidence="1">CHS0354</strain>
        <tissue evidence="1">Mantle</tissue>
    </source>
</reference>
<keyword evidence="2" id="KW-1185">Reference proteome</keyword>
<sequence>MDSLKRKHIERPFNRRNSKKCWTCGSEEYLKDCPELKANKTRQDKQGKTQPRTTGILSNGSGMYIKGTLQGRKINFLIDTGASVAIINHFIYEQMFDIQRPYLEPAGQEMKMADGKCIHTRCVLNPSENSVKVSEQSVAAACEAVTIDIKISVSIFADYREHCINPSALDHKNLG</sequence>
<accession>A0AAE0W047</accession>
<evidence type="ECO:0000313" key="1">
    <source>
        <dbReference type="EMBL" id="KAK3596234.1"/>
    </source>
</evidence>